<protein>
    <recommendedName>
        <fullName evidence="13">Attacin-A</fullName>
    </recommendedName>
</protein>
<proteinExistence type="inferred from homology"/>
<dbReference type="OrthoDB" id="7879934at2759"/>
<feature type="domain" description="Attacin C-terminal" evidence="10">
    <location>
        <begin position="67"/>
        <end position="181"/>
    </location>
</feature>
<evidence type="ECO:0000256" key="8">
    <source>
        <dbReference type="ARBA" id="ARBA00023022"/>
    </source>
</evidence>
<dbReference type="AlphaFoldDB" id="A0A9Q0BVE6"/>
<comment type="caution">
    <text evidence="11">The sequence shown here is derived from an EMBL/GenBank/DDBJ whole genome shotgun (WGS) entry which is preliminary data.</text>
</comment>
<dbReference type="GO" id="GO:0045087">
    <property type="term" value="P:innate immune response"/>
    <property type="evidence" value="ECO:0007669"/>
    <property type="project" value="UniProtKB-KW"/>
</dbReference>
<sequence length="181" mass="18478">MDCQATGNPKTGEATARCGVMVGDDLVNARAGVFASTSGTGGPVTKGVYGAVNANGHGLSLQHGHIEGMGSTTTAAAQASLLQSQNTSLNATAFHSHNRSYDQFGGGLNLQTTAGHQAAVGVTRVPQFDMTTVQGSGRANLYSSPSGNLNLNATGSANHHLSGPRRGKTDFGTGLNLRYDF</sequence>
<gene>
    <name evidence="11" type="ORF">M5D96_002180</name>
</gene>
<evidence type="ECO:0000256" key="3">
    <source>
        <dbReference type="ARBA" id="ARBA00022525"/>
    </source>
</evidence>
<dbReference type="InterPro" id="IPR005520">
    <property type="entry name" value="Attacin_N"/>
</dbReference>
<dbReference type="GO" id="GO:0005576">
    <property type="term" value="C:extracellular region"/>
    <property type="evidence" value="ECO:0007669"/>
    <property type="project" value="UniProtKB-SubCell"/>
</dbReference>
<evidence type="ECO:0000313" key="11">
    <source>
        <dbReference type="EMBL" id="KAI8045982.1"/>
    </source>
</evidence>
<keyword evidence="6" id="KW-0732">Signal</keyword>
<keyword evidence="7" id="KW-0391">Immunity</keyword>
<keyword evidence="5" id="KW-0399">Innate immunity</keyword>
<evidence type="ECO:0000256" key="1">
    <source>
        <dbReference type="ARBA" id="ARBA00004613"/>
    </source>
</evidence>
<dbReference type="InterPro" id="IPR005521">
    <property type="entry name" value="Attacin_C"/>
</dbReference>
<feature type="domain" description="Attacin N-terminal" evidence="9">
    <location>
        <begin position="1"/>
        <end position="65"/>
    </location>
</feature>
<keyword evidence="8" id="KW-0044">Antibiotic</keyword>
<evidence type="ECO:0008006" key="13">
    <source>
        <dbReference type="Google" id="ProtNLM"/>
    </source>
</evidence>
<evidence type="ECO:0000256" key="2">
    <source>
        <dbReference type="ARBA" id="ARBA00007550"/>
    </source>
</evidence>
<evidence type="ECO:0000259" key="9">
    <source>
        <dbReference type="Pfam" id="PF03768"/>
    </source>
</evidence>
<keyword evidence="3" id="KW-0964">Secreted</keyword>
<evidence type="ECO:0000256" key="5">
    <source>
        <dbReference type="ARBA" id="ARBA00022588"/>
    </source>
</evidence>
<evidence type="ECO:0000313" key="12">
    <source>
        <dbReference type="Proteomes" id="UP001059596"/>
    </source>
</evidence>
<evidence type="ECO:0000259" key="10">
    <source>
        <dbReference type="Pfam" id="PF03769"/>
    </source>
</evidence>
<reference evidence="11" key="1">
    <citation type="journal article" date="2023" name="Genome Biol. Evol.">
        <title>Long-read-based Genome Assembly of Drosophila gunungcola Reveals Fewer Chemosensory Genes in Flower-breeding Species.</title>
        <authorList>
            <person name="Negi A."/>
            <person name="Liao B.Y."/>
            <person name="Yeh S.D."/>
        </authorList>
    </citation>
    <scope>NUCLEOTIDE SEQUENCE</scope>
    <source>
        <strain evidence="11">Sukarami</strain>
    </source>
</reference>
<dbReference type="Proteomes" id="UP001059596">
    <property type="component" value="Chromosome 3R"/>
</dbReference>
<dbReference type="Pfam" id="PF03769">
    <property type="entry name" value="Attacin_C"/>
    <property type="match status" value="1"/>
</dbReference>
<evidence type="ECO:0000256" key="4">
    <source>
        <dbReference type="ARBA" id="ARBA00022529"/>
    </source>
</evidence>
<dbReference type="GO" id="GO:0042742">
    <property type="term" value="P:defense response to bacterium"/>
    <property type="evidence" value="ECO:0007669"/>
    <property type="project" value="UniProtKB-KW"/>
</dbReference>
<name>A0A9Q0BVE6_9MUSC</name>
<comment type="subcellular location">
    <subcellularLocation>
        <location evidence="1">Secreted</location>
    </subcellularLocation>
</comment>
<organism evidence="11 12">
    <name type="scientific">Drosophila gunungcola</name>
    <name type="common">fruit fly</name>
    <dbReference type="NCBI Taxonomy" id="103775"/>
    <lineage>
        <taxon>Eukaryota</taxon>
        <taxon>Metazoa</taxon>
        <taxon>Ecdysozoa</taxon>
        <taxon>Arthropoda</taxon>
        <taxon>Hexapoda</taxon>
        <taxon>Insecta</taxon>
        <taxon>Pterygota</taxon>
        <taxon>Neoptera</taxon>
        <taxon>Endopterygota</taxon>
        <taxon>Diptera</taxon>
        <taxon>Brachycera</taxon>
        <taxon>Muscomorpha</taxon>
        <taxon>Ephydroidea</taxon>
        <taxon>Drosophilidae</taxon>
        <taxon>Drosophila</taxon>
        <taxon>Sophophora</taxon>
    </lineage>
</organism>
<keyword evidence="12" id="KW-1185">Reference proteome</keyword>
<keyword evidence="4" id="KW-0929">Antimicrobial</keyword>
<comment type="similarity">
    <text evidence="2">Belongs to the attacin/sarcotoxin-2 family.</text>
</comment>
<evidence type="ECO:0000256" key="6">
    <source>
        <dbReference type="ARBA" id="ARBA00022729"/>
    </source>
</evidence>
<dbReference type="EMBL" id="JAMKOV010000001">
    <property type="protein sequence ID" value="KAI8045982.1"/>
    <property type="molecule type" value="Genomic_DNA"/>
</dbReference>
<accession>A0A9Q0BVE6</accession>
<dbReference type="Pfam" id="PF03768">
    <property type="entry name" value="Attacin_N"/>
    <property type="match status" value="1"/>
</dbReference>
<evidence type="ECO:0000256" key="7">
    <source>
        <dbReference type="ARBA" id="ARBA00022859"/>
    </source>
</evidence>